<keyword evidence="2" id="KW-0732">Signal</keyword>
<feature type="transmembrane region" description="Helical" evidence="1">
    <location>
        <begin position="75"/>
        <end position="94"/>
    </location>
</feature>
<feature type="chain" id="PRO_5033008923" description="DUF4271 domain-containing protein" evidence="2">
    <location>
        <begin position="19"/>
        <end position="285"/>
    </location>
</feature>
<dbReference type="InterPro" id="IPR025367">
    <property type="entry name" value="DUF4271"/>
</dbReference>
<evidence type="ECO:0000256" key="2">
    <source>
        <dbReference type="SAM" id="SignalP"/>
    </source>
</evidence>
<name>A0A840EJ43_9BACT</name>
<evidence type="ECO:0000313" key="4">
    <source>
        <dbReference type="Proteomes" id="UP000576209"/>
    </source>
</evidence>
<keyword evidence="1" id="KW-0472">Membrane</keyword>
<feature type="transmembrane region" description="Helical" evidence="1">
    <location>
        <begin position="157"/>
        <end position="182"/>
    </location>
</feature>
<reference evidence="3 4" key="1">
    <citation type="submission" date="2020-08" db="EMBL/GenBank/DDBJ databases">
        <title>Genomic Encyclopedia of Type Strains, Phase IV (KMG-IV): sequencing the most valuable type-strain genomes for metagenomic binning, comparative biology and taxonomic classification.</title>
        <authorList>
            <person name="Goeker M."/>
        </authorList>
    </citation>
    <scope>NUCLEOTIDE SEQUENCE [LARGE SCALE GENOMIC DNA]</scope>
    <source>
        <strain evidence="3 4">DSM 105137</strain>
    </source>
</reference>
<evidence type="ECO:0000313" key="3">
    <source>
        <dbReference type="EMBL" id="MBB4080906.1"/>
    </source>
</evidence>
<feature type="transmembrane region" description="Helical" evidence="1">
    <location>
        <begin position="261"/>
        <end position="280"/>
    </location>
</feature>
<comment type="caution">
    <text evidence="3">The sequence shown here is derived from an EMBL/GenBank/DDBJ whole genome shotgun (WGS) entry which is preliminary data.</text>
</comment>
<accession>A0A840EJ43</accession>
<dbReference type="RefSeq" id="WP_183497130.1">
    <property type="nucleotide sequence ID" value="NZ_JACIFF010000010.1"/>
</dbReference>
<dbReference type="AlphaFoldDB" id="A0A840EJ43"/>
<proteinExistence type="predicted"/>
<feature type="transmembrane region" description="Helical" evidence="1">
    <location>
        <begin position="125"/>
        <end position="145"/>
    </location>
</feature>
<gene>
    <name evidence="3" type="ORF">GGR28_003545</name>
</gene>
<sequence length="285" mass="32098">MRHFLTILWLIVLLPALAGQSGQNPFELTDRLAEEDRTAPPDSSVNPFDVHQEDAPASVRLQPVASGAEPRGGRGVIFIHLLLLLTMASLYVLFRGLLRQCISAIFNDNVMTQLYRRRSGGQVRALWLCYTFFLLSAGFYLYLFAAEYGVGLGMGIWGSWLTLSLIVASAVGLKFVVLMLLGRIYSLRKELSRYAFALMVFSILTGLLLVPVNLLISYAPVPWRPYFLYGGFGILVLIYLLHLLRGLFIANRYVGSRPLHFLLYICTIEIAPLLLLYHYLSNTFN</sequence>
<dbReference type="EMBL" id="JACIFF010000010">
    <property type="protein sequence ID" value="MBB4080906.1"/>
    <property type="molecule type" value="Genomic_DNA"/>
</dbReference>
<feature type="signal peptide" evidence="2">
    <location>
        <begin position="1"/>
        <end position="18"/>
    </location>
</feature>
<keyword evidence="1" id="KW-1133">Transmembrane helix</keyword>
<feature type="transmembrane region" description="Helical" evidence="1">
    <location>
        <begin position="194"/>
        <end position="220"/>
    </location>
</feature>
<organism evidence="3 4">
    <name type="scientific">Neolewinella aquimaris</name>
    <dbReference type="NCBI Taxonomy" id="1835722"/>
    <lineage>
        <taxon>Bacteria</taxon>
        <taxon>Pseudomonadati</taxon>
        <taxon>Bacteroidota</taxon>
        <taxon>Saprospiria</taxon>
        <taxon>Saprospirales</taxon>
        <taxon>Lewinellaceae</taxon>
        <taxon>Neolewinella</taxon>
    </lineage>
</organism>
<evidence type="ECO:0008006" key="5">
    <source>
        <dbReference type="Google" id="ProtNLM"/>
    </source>
</evidence>
<evidence type="ECO:0000256" key="1">
    <source>
        <dbReference type="SAM" id="Phobius"/>
    </source>
</evidence>
<keyword evidence="4" id="KW-1185">Reference proteome</keyword>
<feature type="transmembrane region" description="Helical" evidence="1">
    <location>
        <begin position="226"/>
        <end position="249"/>
    </location>
</feature>
<dbReference type="Proteomes" id="UP000576209">
    <property type="component" value="Unassembled WGS sequence"/>
</dbReference>
<dbReference type="Pfam" id="PF14093">
    <property type="entry name" value="DUF4271"/>
    <property type="match status" value="1"/>
</dbReference>
<keyword evidence="1" id="KW-0812">Transmembrane</keyword>
<protein>
    <recommendedName>
        <fullName evidence="5">DUF4271 domain-containing protein</fullName>
    </recommendedName>
</protein>